<dbReference type="Pfam" id="PF00106">
    <property type="entry name" value="adh_short"/>
    <property type="match status" value="1"/>
</dbReference>
<reference evidence="3 4" key="1">
    <citation type="submission" date="2024-06" db="EMBL/GenBank/DDBJ databases">
        <title>The Natural Products Discovery Center: Release of the First 8490 Sequenced Strains for Exploring Actinobacteria Biosynthetic Diversity.</title>
        <authorList>
            <person name="Kalkreuter E."/>
            <person name="Kautsar S.A."/>
            <person name="Yang D."/>
            <person name="Bader C.D."/>
            <person name="Teijaro C.N."/>
            <person name="Fluegel L."/>
            <person name="Davis C.M."/>
            <person name="Simpson J.R."/>
            <person name="Lauterbach L."/>
            <person name="Steele A.D."/>
            <person name="Gui C."/>
            <person name="Meng S."/>
            <person name="Li G."/>
            <person name="Viehrig K."/>
            <person name="Ye F."/>
            <person name="Su P."/>
            <person name="Kiefer A.F."/>
            <person name="Nichols A."/>
            <person name="Cepeda A.J."/>
            <person name="Yan W."/>
            <person name="Fan B."/>
            <person name="Jiang Y."/>
            <person name="Adhikari A."/>
            <person name="Zheng C.-J."/>
            <person name="Schuster L."/>
            <person name="Cowan T.M."/>
            <person name="Smanski M.J."/>
            <person name="Chevrette M.G."/>
            <person name="De Carvalho L.P.S."/>
            <person name="Shen B."/>
        </authorList>
    </citation>
    <scope>NUCLEOTIDE SEQUENCE [LARGE SCALE GENOMIC DNA]</scope>
    <source>
        <strain evidence="3 4">NPDC001166</strain>
    </source>
</reference>
<dbReference type="PANTHER" id="PTHR43157:SF31">
    <property type="entry name" value="PHOSPHATIDYLINOSITOL-GLYCAN BIOSYNTHESIS CLASS F PROTEIN"/>
    <property type="match status" value="1"/>
</dbReference>
<dbReference type="InterPro" id="IPR002347">
    <property type="entry name" value="SDR_fam"/>
</dbReference>
<comment type="similarity">
    <text evidence="2">Belongs to the short-chain dehydrogenases/reductases (SDR) family.</text>
</comment>
<dbReference type="RefSeq" id="WP_073901278.1">
    <property type="nucleotide sequence ID" value="NZ_JBEPAW010000034.1"/>
</dbReference>
<gene>
    <name evidence="3" type="ORF">ABT272_28550</name>
</gene>
<dbReference type="PRINTS" id="PR00080">
    <property type="entry name" value="SDRFAMILY"/>
</dbReference>
<dbReference type="Gene3D" id="3.40.50.720">
    <property type="entry name" value="NAD(P)-binding Rossmann-like Domain"/>
    <property type="match status" value="1"/>
</dbReference>
<evidence type="ECO:0000313" key="3">
    <source>
        <dbReference type="EMBL" id="MER6431649.1"/>
    </source>
</evidence>
<dbReference type="PRINTS" id="PR00081">
    <property type="entry name" value="GDHRDH"/>
</dbReference>
<keyword evidence="4" id="KW-1185">Reference proteome</keyword>
<dbReference type="SUPFAM" id="SSF51735">
    <property type="entry name" value="NAD(P)-binding Rossmann-fold domains"/>
    <property type="match status" value="1"/>
</dbReference>
<organism evidence="3 4">
    <name type="scientific">Streptomyces sp. 900105245</name>
    <dbReference type="NCBI Taxonomy" id="3154379"/>
    <lineage>
        <taxon>Bacteria</taxon>
        <taxon>Bacillati</taxon>
        <taxon>Actinomycetota</taxon>
        <taxon>Actinomycetes</taxon>
        <taxon>Kitasatosporales</taxon>
        <taxon>Streptomycetaceae</taxon>
        <taxon>Streptomyces</taxon>
    </lineage>
</organism>
<accession>A0ABV1UD55</accession>
<evidence type="ECO:0000256" key="2">
    <source>
        <dbReference type="RuleBase" id="RU000363"/>
    </source>
</evidence>
<proteinExistence type="inferred from homology"/>
<keyword evidence="1" id="KW-0560">Oxidoreductase</keyword>
<dbReference type="InterPro" id="IPR036291">
    <property type="entry name" value="NAD(P)-bd_dom_sf"/>
</dbReference>
<dbReference type="EMBL" id="JBEPAZ010000030">
    <property type="protein sequence ID" value="MER6431649.1"/>
    <property type="molecule type" value="Genomic_DNA"/>
</dbReference>
<dbReference type="NCBIfam" id="NF004846">
    <property type="entry name" value="PRK06197.1"/>
    <property type="match status" value="1"/>
</dbReference>
<comment type="caution">
    <text evidence="3">The sequence shown here is derived from an EMBL/GenBank/DDBJ whole genome shotgun (WGS) entry which is preliminary data.</text>
</comment>
<protein>
    <submittedName>
        <fullName evidence="3">Oxidoreductase</fullName>
    </submittedName>
</protein>
<dbReference type="Proteomes" id="UP001470023">
    <property type="component" value="Unassembled WGS sequence"/>
</dbReference>
<dbReference type="PANTHER" id="PTHR43157">
    <property type="entry name" value="PHOSPHATIDYLINOSITOL-GLYCAN BIOSYNTHESIS CLASS F PROTEIN-RELATED"/>
    <property type="match status" value="1"/>
</dbReference>
<sequence>MTDTSAARGRRAKWNATDLPDLSGRTAVITGANSGIGLTAAQALARAGAHVVLAVRDLGRGGAAAAKVDGSTEVRRLDLADLDSVREFAAGWDRPLDVLINNAGVMLLPEQRTKQGFEMQFGTNHLGHFALTNLLLPHVTDRVVTVASAAHRMGDGRISFEDVNLTRGYGPQRAYSQSKLANLLFTLELQRRLTEAGSGVRALAAHPGWSATNLQNHAANPVVRALMRTGNKFLAQDDRAGALPTLYAASQDLPGAAYVGPDGLGEMRGAPTLVGRSAAASDPEAARRLWTLSEELTGVRWGLPTTVR</sequence>
<evidence type="ECO:0000256" key="1">
    <source>
        <dbReference type="ARBA" id="ARBA00023002"/>
    </source>
</evidence>
<evidence type="ECO:0000313" key="4">
    <source>
        <dbReference type="Proteomes" id="UP001470023"/>
    </source>
</evidence>
<name>A0ABV1UD55_9ACTN</name>